<protein>
    <submittedName>
        <fullName evidence="2">Uncharacterized protein</fullName>
    </submittedName>
</protein>
<dbReference type="PaxDb" id="2903-EOD14917"/>
<keyword evidence="3" id="KW-1185">Reference proteome</keyword>
<reference evidence="3" key="1">
    <citation type="journal article" date="2013" name="Nature">
        <title>Pan genome of the phytoplankton Emiliania underpins its global distribution.</title>
        <authorList>
            <person name="Read B.A."/>
            <person name="Kegel J."/>
            <person name="Klute M.J."/>
            <person name="Kuo A."/>
            <person name="Lefebvre S.C."/>
            <person name="Maumus F."/>
            <person name="Mayer C."/>
            <person name="Miller J."/>
            <person name="Monier A."/>
            <person name="Salamov A."/>
            <person name="Young J."/>
            <person name="Aguilar M."/>
            <person name="Claverie J.M."/>
            <person name="Frickenhaus S."/>
            <person name="Gonzalez K."/>
            <person name="Herman E.K."/>
            <person name="Lin Y.C."/>
            <person name="Napier J."/>
            <person name="Ogata H."/>
            <person name="Sarno A.F."/>
            <person name="Shmutz J."/>
            <person name="Schroeder D."/>
            <person name="de Vargas C."/>
            <person name="Verret F."/>
            <person name="von Dassow P."/>
            <person name="Valentin K."/>
            <person name="Van de Peer Y."/>
            <person name="Wheeler G."/>
            <person name="Dacks J.B."/>
            <person name="Delwiche C.F."/>
            <person name="Dyhrman S.T."/>
            <person name="Glockner G."/>
            <person name="John U."/>
            <person name="Richards T."/>
            <person name="Worden A.Z."/>
            <person name="Zhang X."/>
            <person name="Grigoriev I.V."/>
            <person name="Allen A.E."/>
            <person name="Bidle K."/>
            <person name="Borodovsky M."/>
            <person name="Bowler C."/>
            <person name="Brownlee C."/>
            <person name="Cock J.M."/>
            <person name="Elias M."/>
            <person name="Gladyshev V.N."/>
            <person name="Groth M."/>
            <person name="Guda C."/>
            <person name="Hadaegh A."/>
            <person name="Iglesias-Rodriguez M.D."/>
            <person name="Jenkins J."/>
            <person name="Jones B.M."/>
            <person name="Lawson T."/>
            <person name="Leese F."/>
            <person name="Lindquist E."/>
            <person name="Lobanov A."/>
            <person name="Lomsadze A."/>
            <person name="Malik S.B."/>
            <person name="Marsh M.E."/>
            <person name="Mackinder L."/>
            <person name="Mock T."/>
            <person name="Mueller-Roeber B."/>
            <person name="Pagarete A."/>
            <person name="Parker M."/>
            <person name="Probert I."/>
            <person name="Quesneville H."/>
            <person name="Raines C."/>
            <person name="Rensing S.A."/>
            <person name="Riano-Pachon D.M."/>
            <person name="Richier S."/>
            <person name="Rokitta S."/>
            <person name="Shiraiwa Y."/>
            <person name="Soanes D.M."/>
            <person name="van der Giezen M."/>
            <person name="Wahlund T.M."/>
            <person name="Williams B."/>
            <person name="Wilson W."/>
            <person name="Wolfe G."/>
            <person name="Wurch L.L."/>
        </authorList>
    </citation>
    <scope>NUCLEOTIDE SEQUENCE</scope>
</reference>
<evidence type="ECO:0000256" key="1">
    <source>
        <dbReference type="SAM" id="MobiDB-lite"/>
    </source>
</evidence>
<dbReference type="HOGENOM" id="CLU_073982_0_0_1"/>
<organism evidence="2 3">
    <name type="scientific">Emiliania huxleyi (strain CCMP1516)</name>
    <dbReference type="NCBI Taxonomy" id="280463"/>
    <lineage>
        <taxon>Eukaryota</taxon>
        <taxon>Haptista</taxon>
        <taxon>Haptophyta</taxon>
        <taxon>Prymnesiophyceae</taxon>
        <taxon>Isochrysidales</taxon>
        <taxon>Noelaerhabdaceae</taxon>
        <taxon>Emiliania</taxon>
    </lineage>
</organism>
<feature type="region of interest" description="Disordered" evidence="1">
    <location>
        <begin position="86"/>
        <end position="152"/>
    </location>
</feature>
<dbReference type="Proteomes" id="UP000013827">
    <property type="component" value="Unassembled WGS sequence"/>
</dbReference>
<evidence type="ECO:0000313" key="2">
    <source>
        <dbReference type="EnsemblProtists" id="EOD14917"/>
    </source>
</evidence>
<dbReference type="RefSeq" id="XP_005767346.1">
    <property type="nucleotide sequence ID" value="XM_005767289.1"/>
</dbReference>
<proteinExistence type="predicted"/>
<sequence>MQPGLPSCSPFCFGSSSATRQSWRSRPAVRSTALQPVDAPDDVTAAEMEAFMDHIQPSLYQPPDDSDIAHEFTAWLAARRETLRTAAGAGRPRDSQADVAAPDAAGGEESPDNETGRATPPAPAPAAASGRRRRRKPLAGGGGEKENADVEMDALMVERPRPAQTEQRWRAVLAARHEDYDRELEKDNPERPWHRVPHFQGDVEAECKLWARVSRALGEAYARDGWRIETIEFDPKRPGQAKTARATRHKRLREAAKRAESKAAAAAAATATPSPAAAAAAAAEASEGAAAAEELNAVRRAQAGKTAARLFEQLEDGEEEGEGEAAREASARTLSIATDALLGVLDAADGGTVETKDAYQTADKPLGE</sequence>
<feature type="region of interest" description="Disordered" evidence="1">
    <location>
        <begin position="1"/>
        <end position="40"/>
    </location>
</feature>
<dbReference type="EnsemblProtists" id="EOD14917">
    <property type="protein sequence ID" value="EOD14917"/>
    <property type="gene ID" value="EMIHUDRAFT_432747"/>
</dbReference>
<accession>A0A0D3IUI2</accession>
<dbReference type="AlphaFoldDB" id="A0A0D3IUI2"/>
<dbReference type="KEGG" id="ehx:EMIHUDRAFT_432747"/>
<dbReference type="GeneID" id="17261050"/>
<evidence type="ECO:0000313" key="3">
    <source>
        <dbReference type="Proteomes" id="UP000013827"/>
    </source>
</evidence>
<name>A0A0D3IUI2_EMIH1</name>
<feature type="compositionally biased region" description="Low complexity" evidence="1">
    <location>
        <begin position="1"/>
        <end position="17"/>
    </location>
</feature>
<feature type="region of interest" description="Disordered" evidence="1">
    <location>
        <begin position="231"/>
        <end position="291"/>
    </location>
</feature>
<feature type="compositionally biased region" description="Low complexity" evidence="1">
    <location>
        <begin position="262"/>
        <end position="291"/>
    </location>
</feature>
<reference evidence="2" key="2">
    <citation type="submission" date="2024-10" db="UniProtKB">
        <authorList>
            <consortium name="EnsemblProtists"/>
        </authorList>
    </citation>
    <scope>IDENTIFICATION</scope>
</reference>